<reference evidence="1 2" key="1">
    <citation type="submission" date="2018-09" db="EMBL/GenBank/DDBJ databases">
        <authorList>
            <person name="Wang X."/>
            <person name="Du Z."/>
        </authorList>
    </citation>
    <scope>NUCLEOTIDE SEQUENCE [LARGE SCALE GENOMIC DNA]</scope>
    <source>
        <strain evidence="1 2">N3</strain>
    </source>
</reference>
<protein>
    <submittedName>
        <fullName evidence="1">Acyl carrier protein</fullName>
    </submittedName>
</protein>
<keyword evidence="2" id="KW-1185">Reference proteome</keyword>
<dbReference type="RefSeq" id="WP_119477733.1">
    <property type="nucleotide sequence ID" value="NZ_QXML01000004.1"/>
</dbReference>
<sequence length="82" mass="9554">MNQHFTQLKKAIEVFHSYGISLTGNRKNAHLIQQLNMDPIFVNGLIFELEYHLQVVIQEEKLKKALTPKEIIDLLLEIPQDN</sequence>
<organism evidence="1 2">
    <name type="scientific">Algoriphagus lacus</name>
    <dbReference type="NCBI Taxonomy" id="2056311"/>
    <lineage>
        <taxon>Bacteria</taxon>
        <taxon>Pseudomonadati</taxon>
        <taxon>Bacteroidota</taxon>
        <taxon>Cytophagia</taxon>
        <taxon>Cytophagales</taxon>
        <taxon>Cyclobacteriaceae</taxon>
        <taxon>Algoriphagus</taxon>
    </lineage>
</organism>
<dbReference type="AlphaFoldDB" id="A0A418PS84"/>
<dbReference type="Proteomes" id="UP000283522">
    <property type="component" value="Unassembled WGS sequence"/>
</dbReference>
<dbReference type="EMBL" id="QXML01000004">
    <property type="protein sequence ID" value="RIW15797.1"/>
    <property type="molecule type" value="Genomic_DNA"/>
</dbReference>
<name>A0A418PS84_9BACT</name>
<accession>A0A418PS84</accession>
<comment type="caution">
    <text evidence="1">The sequence shown here is derived from an EMBL/GenBank/DDBJ whole genome shotgun (WGS) entry which is preliminary data.</text>
</comment>
<evidence type="ECO:0000313" key="2">
    <source>
        <dbReference type="Proteomes" id="UP000283522"/>
    </source>
</evidence>
<evidence type="ECO:0000313" key="1">
    <source>
        <dbReference type="EMBL" id="RIW15797.1"/>
    </source>
</evidence>
<dbReference type="OrthoDB" id="826370at2"/>
<dbReference type="InterPro" id="IPR036736">
    <property type="entry name" value="ACP-like_sf"/>
</dbReference>
<proteinExistence type="predicted"/>
<gene>
    <name evidence="1" type="ORF">D0X99_10260</name>
</gene>
<dbReference type="Gene3D" id="1.10.1200.10">
    <property type="entry name" value="ACP-like"/>
    <property type="match status" value="1"/>
</dbReference>